<dbReference type="Pfam" id="PF01778">
    <property type="entry name" value="Ribosomal_L28e"/>
    <property type="match status" value="1"/>
</dbReference>
<evidence type="ECO:0000256" key="2">
    <source>
        <dbReference type="ARBA" id="ARBA00005514"/>
    </source>
</evidence>
<keyword evidence="3" id="KW-0539">Nucleus</keyword>
<dbReference type="InterPro" id="IPR006958">
    <property type="entry name" value="Mak16"/>
</dbReference>
<evidence type="ECO:0000259" key="4">
    <source>
        <dbReference type="Pfam" id="PF01778"/>
    </source>
</evidence>
<dbReference type="Pfam" id="PF04874">
    <property type="entry name" value="Mak16"/>
    <property type="match status" value="1"/>
</dbReference>
<accession>A0A146K5P9</accession>
<name>A0A146K5P9_9EUKA</name>
<evidence type="ECO:0000256" key="3">
    <source>
        <dbReference type="ARBA" id="ARBA00023242"/>
    </source>
</evidence>
<feature type="non-terminal residue" evidence="5">
    <location>
        <position position="1"/>
    </location>
</feature>
<dbReference type="PANTHER" id="PTHR23405:SF4">
    <property type="entry name" value="PROTEIN MAK16 HOMOLOG"/>
    <property type="match status" value="1"/>
</dbReference>
<dbReference type="GO" id="GO:0000470">
    <property type="term" value="P:maturation of LSU-rRNA"/>
    <property type="evidence" value="ECO:0007669"/>
    <property type="project" value="TreeGrafter"/>
</dbReference>
<protein>
    <submittedName>
        <fullName evidence="5">Putative Mak16-like RNA binding protein</fullName>
    </submittedName>
</protein>
<evidence type="ECO:0000256" key="1">
    <source>
        <dbReference type="ARBA" id="ARBA00004123"/>
    </source>
</evidence>
<evidence type="ECO:0000313" key="5">
    <source>
        <dbReference type="EMBL" id="JAP91718.1"/>
    </source>
</evidence>
<dbReference type="InterPro" id="IPR029004">
    <property type="entry name" value="Ribosomal_eL28/Mak16"/>
</dbReference>
<gene>
    <name evidence="5" type="ORF">TPC1_16580</name>
</gene>
<reference evidence="5" key="1">
    <citation type="submission" date="2015-07" db="EMBL/GenBank/DDBJ databases">
        <title>Adaptation to a free-living lifestyle via gene acquisitions in the diplomonad Trepomonas sp. PC1.</title>
        <authorList>
            <person name="Xu F."/>
            <person name="Jerlstrom-Hultqvist J."/>
            <person name="Kolisko M."/>
            <person name="Simpson A.G.B."/>
            <person name="Roger A.J."/>
            <person name="Svard S.G."/>
            <person name="Andersson J.O."/>
        </authorList>
    </citation>
    <scope>NUCLEOTIDE SEQUENCE</scope>
    <source>
        <strain evidence="5">PC1</strain>
    </source>
</reference>
<comment type="subcellular location">
    <subcellularLocation>
        <location evidence="1">Nucleus</location>
    </subcellularLocation>
</comment>
<comment type="similarity">
    <text evidence="2">Belongs to the MAK16 family.</text>
</comment>
<organism evidence="5">
    <name type="scientific">Trepomonas sp. PC1</name>
    <dbReference type="NCBI Taxonomy" id="1076344"/>
    <lineage>
        <taxon>Eukaryota</taxon>
        <taxon>Metamonada</taxon>
        <taxon>Diplomonadida</taxon>
        <taxon>Hexamitidae</taxon>
        <taxon>Hexamitinae</taxon>
        <taxon>Trepomonas</taxon>
    </lineage>
</organism>
<feature type="domain" description="Ribosomal eL28/Mak16" evidence="4">
    <location>
        <begin position="7"/>
        <end position="121"/>
    </location>
</feature>
<dbReference type="AlphaFoldDB" id="A0A146K5P9"/>
<proteinExistence type="inferred from homology"/>
<dbReference type="PANTHER" id="PTHR23405">
    <property type="entry name" value="MAINTENANCE OF KILLER 16 MAK16 PROTEIN-RELATED"/>
    <property type="match status" value="1"/>
</dbReference>
<dbReference type="GO" id="GO:0005730">
    <property type="term" value="C:nucleolus"/>
    <property type="evidence" value="ECO:0007669"/>
    <property type="project" value="TreeGrafter"/>
</dbReference>
<dbReference type="GO" id="GO:0000460">
    <property type="term" value="P:maturation of 5.8S rRNA"/>
    <property type="evidence" value="ECO:0007669"/>
    <property type="project" value="TreeGrafter"/>
</dbReference>
<sequence length="213" mass="25259">GKYNDEIIWDVIGTGACAYKRKTTQPGVFLCACPFSVDGKCERSSCPLANSQYATIREEDKRLYLCTKVIERAHMPAELWEKTELPMEYEEAYKLVRSELKYWEPHHAERCLLRMRKLRESFIRIRRMKQQAKGRSKTIKKKQERREIIRQAKALKAAQIEKTVEKELIKQLEAGKYEGLNQFLTHKEKPVKTYEKVNHEMEYDTEVKQKIKE</sequence>
<feature type="non-terminal residue" evidence="5">
    <location>
        <position position="213"/>
    </location>
</feature>
<dbReference type="EMBL" id="GDID01004888">
    <property type="protein sequence ID" value="JAP91718.1"/>
    <property type="molecule type" value="Transcribed_RNA"/>
</dbReference>
<dbReference type="Gene3D" id="3.30.390.110">
    <property type="match status" value="1"/>
</dbReference>
<dbReference type="GO" id="GO:0030687">
    <property type="term" value="C:preribosome, large subunit precursor"/>
    <property type="evidence" value="ECO:0007669"/>
    <property type="project" value="TreeGrafter"/>
</dbReference>